<dbReference type="EC" id="2.3.1.30" evidence="4"/>
<evidence type="ECO:0000256" key="4">
    <source>
        <dbReference type="PIRNR" id="PIRNR000441"/>
    </source>
</evidence>
<evidence type="ECO:0000256" key="3">
    <source>
        <dbReference type="ARBA" id="ARBA00023315"/>
    </source>
</evidence>
<reference evidence="5 6" key="1">
    <citation type="submission" date="2021-03" db="EMBL/GenBank/DDBJ databases">
        <title>Gelidibacter sp. nov., isolated from costal sediment.</title>
        <authorList>
            <person name="Lun K.-Y."/>
        </authorList>
    </citation>
    <scope>NUCLEOTIDE SEQUENCE [LARGE SCALE GENOMIC DNA]</scope>
    <source>
        <strain evidence="5 6">DF109</strain>
    </source>
</reference>
<proteinExistence type="inferred from homology"/>
<evidence type="ECO:0000313" key="6">
    <source>
        <dbReference type="Proteomes" id="UP000681315"/>
    </source>
</evidence>
<keyword evidence="2 4" id="KW-0808">Transferase</keyword>
<dbReference type="PIRSF" id="PIRSF000441">
    <property type="entry name" value="CysE"/>
    <property type="match status" value="1"/>
</dbReference>
<dbReference type="EMBL" id="JAGEVG010000031">
    <property type="protein sequence ID" value="MBO3100176.1"/>
    <property type="molecule type" value="Genomic_DNA"/>
</dbReference>
<dbReference type="PANTHER" id="PTHR42811">
    <property type="entry name" value="SERINE ACETYLTRANSFERASE"/>
    <property type="match status" value="1"/>
</dbReference>
<organism evidence="5 6">
    <name type="scientific">Gelidibacter pelagius</name>
    <dbReference type="NCBI Taxonomy" id="2819985"/>
    <lineage>
        <taxon>Bacteria</taxon>
        <taxon>Pseudomonadati</taxon>
        <taxon>Bacteroidota</taxon>
        <taxon>Flavobacteriia</taxon>
        <taxon>Flavobacteriales</taxon>
        <taxon>Flavobacteriaceae</taxon>
        <taxon>Gelidibacter</taxon>
    </lineage>
</organism>
<accession>A0ABS3SY22</accession>
<comment type="caution">
    <text evidence="5">The sequence shown here is derived from an EMBL/GenBank/DDBJ whole genome shotgun (WGS) entry which is preliminary data.</text>
</comment>
<comment type="similarity">
    <text evidence="1 4">Belongs to the transferase hexapeptide repeat family.</text>
</comment>
<comment type="catalytic activity">
    <reaction evidence="4">
        <text>L-serine + acetyl-CoA = O-acetyl-L-serine + CoA</text>
        <dbReference type="Rhea" id="RHEA:24560"/>
        <dbReference type="ChEBI" id="CHEBI:33384"/>
        <dbReference type="ChEBI" id="CHEBI:57287"/>
        <dbReference type="ChEBI" id="CHEBI:57288"/>
        <dbReference type="ChEBI" id="CHEBI:58340"/>
        <dbReference type="EC" id="2.3.1.30"/>
    </reaction>
</comment>
<dbReference type="SUPFAM" id="SSF51161">
    <property type="entry name" value="Trimeric LpxA-like enzymes"/>
    <property type="match status" value="1"/>
</dbReference>
<dbReference type="InterPro" id="IPR011004">
    <property type="entry name" value="Trimer_LpxA-like_sf"/>
</dbReference>
<evidence type="ECO:0000313" key="5">
    <source>
        <dbReference type="EMBL" id="MBO3100176.1"/>
    </source>
</evidence>
<protein>
    <recommendedName>
        <fullName evidence="4">Serine acetyltransferase</fullName>
        <ecNumber evidence="4">2.3.1.30</ecNumber>
    </recommendedName>
</protein>
<keyword evidence="3 4" id="KW-0012">Acyltransferase</keyword>
<dbReference type="Pfam" id="PF00132">
    <property type="entry name" value="Hexapep"/>
    <property type="match status" value="1"/>
</dbReference>
<evidence type="ECO:0000256" key="1">
    <source>
        <dbReference type="ARBA" id="ARBA00007274"/>
    </source>
</evidence>
<name>A0ABS3SY22_9FLAO</name>
<gene>
    <name evidence="5" type="ORF">J4051_18035</name>
</gene>
<sequence>MIYDKIKFDAYRIYPHKFSFKSFLKAYRNQGFRFIFFHRLYNNIKNPLLKIVVKIFLRHYCYKFGFQISTKTKIGKGVYFGHFGTVVINADAQIGEFCNINHNVTIGRQNRGVKKGSPTIGNKVWIGTGSVIVGNIIINDNVLIAPNAYVNFDVPENSIVMGNPGKIISKMNPTECYINNIKEL</sequence>
<dbReference type="Gene3D" id="2.160.10.10">
    <property type="entry name" value="Hexapeptide repeat proteins"/>
    <property type="match status" value="1"/>
</dbReference>
<dbReference type="CDD" id="cd03354">
    <property type="entry name" value="LbH_SAT"/>
    <property type="match status" value="1"/>
</dbReference>
<dbReference type="InterPro" id="IPR045304">
    <property type="entry name" value="LbH_SAT"/>
</dbReference>
<dbReference type="RefSeq" id="WP_208235280.1">
    <property type="nucleotide sequence ID" value="NZ_JAGEVG010000031.1"/>
</dbReference>
<evidence type="ECO:0000256" key="2">
    <source>
        <dbReference type="ARBA" id="ARBA00022679"/>
    </source>
</evidence>
<dbReference type="InterPro" id="IPR001451">
    <property type="entry name" value="Hexapep"/>
</dbReference>
<dbReference type="Proteomes" id="UP000681315">
    <property type="component" value="Unassembled WGS sequence"/>
</dbReference>
<keyword evidence="6" id="KW-1185">Reference proteome</keyword>
<dbReference type="InterPro" id="IPR005881">
    <property type="entry name" value="Ser_O-AcTrfase"/>
</dbReference>